<gene>
    <name evidence="2" type="ORF">HELGO_WM61761</name>
</gene>
<dbReference type="InterPro" id="IPR025924">
    <property type="entry name" value="YHYH_dom"/>
</dbReference>
<proteinExistence type="predicted"/>
<protein>
    <recommendedName>
        <fullName evidence="1">YHYH domain-containing protein</fullName>
    </recommendedName>
</protein>
<dbReference type="Pfam" id="PF14240">
    <property type="entry name" value="YHYH"/>
    <property type="match status" value="1"/>
</dbReference>
<dbReference type="EMBL" id="CACVAV010000402">
    <property type="protein sequence ID" value="CAA6825537.1"/>
    <property type="molecule type" value="Genomic_DNA"/>
</dbReference>
<reference evidence="2" key="1">
    <citation type="submission" date="2020-01" db="EMBL/GenBank/DDBJ databases">
        <authorList>
            <person name="Meier V. D."/>
            <person name="Meier V D."/>
        </authorList>
    </citation>
    <scope>NUCLEOTIDE SEQUENCE</scope>
    <source>
        <strain evidence="2">HLG_WM_MAG_08</strain>
    </source>
</reference>
<feature type="domain" description="YHYH" evidence="1">
    <location>
        <begin position="126"/>
        <end position="218"/>
    </location>
</feature>
<dbReference type="AlphaFoldDB" id="A0A6S6U5J5"/>
<evidence type="ECO:0000259" key="1">
    <source>
        <dbReference type="Pfam" id="PF14240"/>
    </source>
</evidence>
<organism evidence="2">
    <name type="scientific">uncultured Thiotrichaceae bacterium</name>
    <dbReference type="NCBI Taxonomy" id="298394"/>
    <lineage>
        <taxon>Bacteria</taxon>
        <taxon>Pseudomonadati</taxon>
        <taxon>Pseudomonadota</taxon>
        <taxon>Gammaproteobacteria</taxon>
        <taxon>Thiotrichales</taxon>
        <taxon>Thiotrichaceae</taxon>
        <taxon>environmental samples</taxon>
    </lineage>
</organism>
<evidence type="ECO:0000313" key="2">
    <source>
        <dbReference type="EMBL" id="CAA6825537.1"/>
    </source>
</evidence>
<accession>A0A6S6U5J5</accession>
<name>A0A6S6U5J5_9GAMM</name>
<sequence>CYQITTSGGPAERAPGPFCPRTISEADVDNVGAWFNVQSINGDGSATLTPGDLVDLTGSFISSLPALYDDSNWQLYDSQTGDVRYTGTLESCSGAAQPNVEAQYQQTCVECEMDYLDDDFEITYLIPVTPIAATAVEDRIASVGLALDGAELSGSAPVQDILSNYTIAAFDDCGGHINLHQGYHYHATTGCTDTTNTTDGHAPLIGYAVDGYPIYAMKDAGGNEAEGLDECRGQTDDTRGYHYHAASASENRFIGCLTGQYAATNTDTGGGEPTGGPDFTAAIATLNSMGYSVTLAQLEAALGTPPDFTAAATTLGIPYDVLVAALPAPPQ</sequence>
<feature type="non-terminal residue" evidence="2">
    <location>
        <position position="1"/>
    </location>
</feature>